<dbReference type="Gene3D" id="3.40.50.2000">
    <property type="entry name" value="Glycogen Phosphorylase B"/>
    <property type="match status" value="1"/>
</dbReference>
<gene>
    <name evidence="3" type="ORF">KC19_VG085200</name>
</gene>
<dbReference type="GO" id="GO:0030170">
    <property type="term" value="F:pyridoxal phosphate binding"/>
    <property type="evidence" value="ECO:0007669"/>
    <property type="project" value="TreeGrafter"/>
</dbReference>
<dbReference type="SUPFAM" id="SSF53756">
    <property type="entry name" value="UDP-Glycosyltransferase/glycogen phosphorylase"/>
    <property type="match status" value="1"/>
</dbReference>
<dbReference type="EC" id="2.4.1.1" evidence="2"/>
<comment type="caution">
    <text evidence="3">The sequence shown here is derived from an EMBL/GenBank/DDBJ whole genome shotgun (WGS) entry which is preliminary data.</text>
</comment>
<dbReference type="EMBL" id="CM026426">
    <property type="protein sequence ID" value="KAG0572325.1"/>
    <property type="molecule type" value="Genomic_DNA"/>
</dbReference>
<dbReference type="PANTHER" id="PTHR11468">
    <property type="entry name" value="GLYCOGEN PHOSPHORYLASE"/>
    <property type="match status" value="1"/>
</dbReference>
<keyword evidence="4" id="KW-1185">Reference proteome</keyword>
<keyword evidence="2" id="KW-0663">Pyridoxal phosphate</keyword>
<dbReference type="GO" id="GO:0005980">
    <property type="term" value="P:glycogen catabolic process"/>
    <property type="evidence" value="ECO:0007669"/>
    <property type="project" value="TreeGrafter"/>
</dbReference>
<comment type="cofactor">
    <cofactor evidence="2">
        <name>pyridoxal 5'-phosphate</name>
        <dbReference type="ChEBI" id="CHEBI:597326"/>
    </cofactor>
</comment>
<evidence type="ECO:0000313" key="3">
    <source>
        <dbReference type="EMBL" id="KAG0572325.1"/>
    </source>
</evidence>
<dbReference type="Pfam" id="PF00343">
    <property type="entry name" value="Phosphorylase"/>
    <property type="match status" value="1"/>
</dbReference>
<dbReference type="InterPro" id="IPR000811">
    <property type="entry name" value="Glyco_trans_35"/>
</dbReference>
<dbReference type="GO" id="GO:0005737">
    <property type="term" value="C:cytoplasm"/>
    <property type="evidence" value="ECO:0007669"/>
    <property type="project" value="TreeGrafter"/>
</dbReference>
<comment type="catalytic activity">
    <reaction evidence="2">
        <text>[(1-&gt;4)-alpha-D-glucosyl](n) + phosphate = [(1-&gt;4)-alpha-D-glucosyl](n-1) + alpha-D-glucose 1-phosphate</text>
        <dbReference type="Rhea" id="RHEA:41732"/>
        <dbReference type="Rhea" id="RHEA-COMP:9584"/>
        <dbReference type="Rhea" id="RHEA-COMP:9586"/>
        <dbReference type="ChEBI" id="CHEBI:15444"/>
        <dbReference type="ChEBI" id="CHEBI:43474"/>
        <dbReference type="ChEBI" id="CHEBI:58601"/>
        <dbReference type="EC" id="2.4.1.1"/>
    </reaction>
</comment>
<comment type="function">
    <text evidence="2">Allosteric enzyme that catalyzes the rate-limiting step in glycogen catabolism, the phosphorolytic cleavage of glycogen to produce glucose-1-phosphate, and plays a central role in maintaining cellular and organismal glucose homeostasis.</text>
</comment>
<accession>A0A8T0HNI6</accession>
<reference evidence="3" key="1">
    <citation type="submission" date="2020-06" db="EMBL/GenBank/DDBJ databases">
        <title>WGS assembly of Ceratodon purpureus strain R40.</title>
        <authorList>
            <person name="Carey S.B."/>
            <person name="Jenkins J."/>
            <person name="Shu S."/>
            <person name="Lovell J.T."/>
            <person name="Sreedasyam A."/>
            <person name="Maumus F."/>
            <person name="Tiley G.P."/>
            <person name="Fernandez-Pozo N."/>
            <person name="Barry K."/>
            <person name="Chen C."/>
            <person name="Wang M."/>
            <person name="Lipzen A."/>
            <person name="Daum C."/>
            <person name="Saski C.A."/>
            <person name="Payton A.C."/>
            <person name="Mcbreen J.C."/>
            <person name="Conrad R.E."/>
            <person name="Kollar L.M."/>
            <person name="Olsson S."/>
            <person name="Huttunen S."/>
            <person name="Landis J.B."/>
            <person name="Wickett N.J."/>
            <person name="Johnson M.G."/>
            <person name="Rensing S.A."/>
            <person name="Grimwood J."/>
            <person name="Schmutz J."/>
            <person name="Mcdaniel S.F."/>
        </authorList>
    </citation>
    <scope>NUCLEOTIDE SEQUENCE</scope>
    <source>
        <strain evidence="3">R40</strain>
    </source>
</reference>
<proteinExistence type="inferred from homology"/>
<keyword evidence="2" id="KW-0808">Transferase</keyword>
<comment type="similarity">
    <text evidence="1 2">Belongs to the glycogen phosphorylase family.</text>
</comment>
<dbReference type="GO" id="GO:0008184">
    <property type="term" value="F:glycogen phosphorylase activity"/>
    <property type="evidence" value="ECO:0007669"/>
    <property type="project" value="InterPro"/>
</dbReference>
<keyword evidence="2" id="KW-0328">Glycosyltransferase</keyword>
<keyword evidence="2" id="KW-0119">Carbohydrate metabolism</keyword>
<dbReference type="Proteomes" id="UP000822688">
    <property type="component" value="Chromosome V"/>
</dbReference>
<evidence type="ECO:0000256" key="2">
    <source>
        <dbReference type="RuleBase" id="RU000587"/>
    </source>
</evidence>
<evidence type="ECO:0000313" key="4">
    <source>
        <dbReference type="Proteomes" id="UP000822688"/>
    </source>
</evidence>
<organism evidence="3 4">
    <name type="scientific">Ceratodon purpureus</name>
    <name type="common">Fire moss</name>
    <name type="synonym">Dicranum purpureum</name>
    <dbReference type="NCBI Taxonomy" id="3225"/>
    <lineage>
        <taxon>Eukaryota</taxon>
        <taxon>Viridiplantae</taxon>
        <taxon>Streptophyta</taxon>
        <taxon>Embryophyta</taxon>
        <taxon>Bryophyta</taxon>
        <taxon>Bryophytina</taxon>
        <taxon>Bryopsida</taxon>
        <taxon>Dicranidae</taxon>
        <taxon>Pseudoditrichales</taxon>
        <taxon>Ditrichaceae</taxon>
        <taxon>Ceratodon</taxon>
    </lineage>
</organism>
<dbReference type="FunFam" id="3.40.50.2000:FF:000807">
    <property type="entry name" value="Alpha-glucan phosphorylase 2, cytosolic"/>
    <property type="match status" value="1"/>
</dbReference>
<name>A0A8T0HNI6_CERPU</name>
<dbReference type="PANTHER" id="PTHR11468:SF28">
    <property type="entry name" value="ALPHA-GLUCAN PHOSPHORYLASE 1"/>
    <property type="match status" value="1"/>
</dbReference>
<protein>
    <recommendedName>
        <fullName evidence="2">Alpha-1,4 glucan phosphorylase</fullName>
        <ecNumber evidence="2">2.4.1.1</ecNumber>
    </recommendedName>
</protein>
<evidence type="ECO:0000256" key="1">
    <source>
        <dbReference type="ARBA" id="ARBA00006047"/>
    </source>
</evidence>
<dbReference type="AlphaFoldDB" id="A0A8T0HNI6"/>
<sequence length="265" mass="29656">MEFLQGRALLNAVGNLELKDEYTEALHKLGHDLEAVAEQEPIAALGNGGLGRLASCFLDSLSTLNYPAWGYGLRYKYGLFQQTITTDGQKEQCEKWLEMGYPWEIPRNDISYPVKFFGKVVDSYNGIKEWVGGETVSAFAYDVPIPGFRTKNSISLRLWSTRALPEDFDLEAFNAGDYSKAGQAHANAERICYVLYPGDATDEGKLLLLRQQYTLCSASIQDIIARFKERSGSELKWDALPSKIAIQMNDTMTAHFSIPSITMQP</sequence>